<proteinExistence type="inferred from homology"/>
<sequence>MTQKWLRPMKNIIQCPLCGSATLLHHSCKMCLR</sequence>
<name>A0A507DP57_9FUNG</name>
<comment type="caution">
    <text evidence="4">The sequence shown here is derived from an EMBL/GenBank/DDBJ whole genome shotgun (WGS) entry which is preliminary data.</text>
</comment>
<evidence type="ECO:0000256" key="1">
    <source>
        <dbReference type="ARBA" id="ARBA00008560"/>
    </source>
</evidence>
<organism evidence="4 5">
    <name type="scientific">Chytriomyces confervae</name>
    <dbReference type="NCBI Taxonomy" id="246404"/>
    <lineage>
        <taxon>Eukaryota</taxon>
        <taxon>Fungi</taxon>
        <taxon>Fungi incertae sedis</taxon>
        <taxon>Chytridiomycota</taxon>
        <taxon>Chytridiomycota incertae sedis</taxon>
        <taxon>Chytridiomycetes</taxon>
        <taxon>Chytridiales</taxon>
        <taxon>Chytriomycetaceae</taxon>
        <taxon>Chytriomyces</taxon>
    </lineage>
</organism>
<dbReference type="Pfam" id="PF01783">
    <property type="entry name" value="Ribosomal_L32p"/>
    <property type="match status" value="1"/>
</dbReference>
<protein>
    <submittedName>
        <fullName evidence="4">Uncharacterized protein</fullName>
    </submittedName>
</protein>
<keyword evidence="3" id="KW-0687">Ribonucleoprotein</keyword>
<keyword evidence="2" id="KW-0689">Ribosomal protein</keyword>
<dbReference type="GO" id="GO:0015934">
    <property type="term" value="C:large ribosomal subunit"/>
    <property type="evidence" value="ECO:0007669"/>
    <property type="project" value="InterPro"/>
</dbReference>
<accession>A0A507DP57</accession>
<evidence type="ECO:0000313" key="5">
    <source>
        <dbReference type="Proteomes" id="UP000320333"/>
    </source>
</evidence>
<dbReference type="EMBL" id="QEAP01000981">
    <property type="protein sequence ID" value="TPX53025.1"/>
    <property type="molecule type" value="Genomic_DNA"/>
</dbReference>
<comment type="similarity">
    <text evidence="1">Belongs to the bacterial ribosomal protein bL32 family.</text>
</comment>
<keyword evidence="5" id="KW-1185">Reference proteome</keyword>
<gene>
    <name evidence="4" type="ORF">CcCBS67573_g09766</name>
</gene>
<dbReference type="Proteomes" id="UP000320333">
    <property type="component" value="Unassembled WGS sequence"/>
</dbReference>
<dbReference type="OrthoDB" id="2014905at2759"/>
<reference evidence="4 5" key="1">
    <citation type="journal article" date="2019" name="Sci. Rep.">
        <title>Comparative genomics of chytrid fungi reveal insights into the obligate biotrophic and pathogenic lifestyle of Synchytrium endobioticum.</title>
        <authorList>
            <person name="van de Vossenberg B.T.L.H."/>
            <person name="Warris S."/>
            <person name="Nguyen H.D.T."/>
            <person name="van Gent-Pelzer M.P.E."/>
            <person name="Joly D.L."/>
            <person name="van de Geest H.C."/>
            <person name="Bonants P.J.M."/>
            <person name="Smith D.S."/>
            <person name="Levesque C.A."/>
            <person name="van der Lee T.A.J."/>
        </authorList>
    </citation>
    <scope>NUCLEOTIDE SEQUENCE [LARGE SCALE GENOMIC DNA]</scope>
    <source>
        <strain evidence="4 5">CBS 675.73</strain>
    </source>
</reference>
<dbReference type="AlphaFoldDB" id="A0A507DP57"/>
<dbReference type="GO" id="GO:0003735">
    <property type="term" value="F:structural constituent of ribosome"/>
    <property type="evidence" value="ECO:0007669"/>
    <property type="project" value="InterPro"/>
</dbReference>
<dbReference type="GO" id="GO:0006412">
    <property type="term" value="P:translation"/>
    <property type="evidence" value="ECO:0007669"/>
    <property type="project" value="InterPro"/>
</dbReference>
<evidence type="ECO:0000256" key="3">
    <source>
        <dbReference type="ARBA" id="ARBA00023274"/>
    </source>
</evidence>
<evidence type="ECO:0000313" key="4">
    <source>
        <dbReference type="EMBL" id="TPX53025.1"/>
    </source>
</evidence>
<dbReference type="InterPro" id="IPR002677">
    <property type="entry name" value="Ribosomal_bL32"/>
</dbReference>
<evidence type="ECO:0000256" key="2">
    <source>
        <dbReference type="ARBA" id="ARBA00022980"/>
    </source>
</evidence>